<dbReference type="RefSeq" id="WP_344994795.1">
    <property type="nucleotide sequence ID" value="NZ_BAABFR010000026.1"/>
</dbReference>
<evidence type="ECO:0000313" key="1">
    <source>
        <dbReference type="EMBL" id="GAA4391661.1"/>
    </source>
</evidence>
<proteinExistence type="predicted"/>
<comment type="caution">
    <text evidence="1">The sequence shown here is derived from an EMBL/GenBank/DDBJ whole genome shotgun (WGS) entry which is preliminary data.</text>
</comment>
<dbReference type="EMBL" id="BAABFR010000026">
    <property type="protein sequence ID" value="GAA4391661.1"/>
    <property type="molecule type" value="Genomic_DNA"/>
</dbReference>
<reference evidence="2" key="1">
    <citation type="journal article" date="2019" name="Int. J. Syst. Evol. Microbiol.">
        <title>The Global Catalogue of Microorganisms (GCM) 10K type strain sequencing project: providing services to taxonomists for standard genome sequencing and annotation.</title>
        <authorList>
            <consortium name="The Broad Institute Genomics Platform"/>
            <consortium name="The Broad Institute Genome Sequencing Center for Infectious Disease"/>
            <person name="Wu L."/>
            <person name="Ma J."/>
        </authorList>
    </citation>
    <scope>NUCLEOTIDE SEQUENCE [LARGE SCALE GENOMIC DNA]</scope>
    <source>
        <strain evidence="2">JCM 17688</strain>
    </source>
</reference>
<evidence type="ECO:0000313" key="2">
    <source>
        <dbReference type="Proteomes" id="UP001500635"/>
    </source>
</evidence>
<name>A0ABP8JJ34_9ACTN</name>
<keyword evidence="2" id="KW-1185">Reference proteome</keyword>
<accession>A0ABP8JJ34</accession>
<gene>
    <name evidence="1" type="ORF">GCM10023147_20790</name>
</gene>
<organism evidence="1 2">
    <name type="scientific">Tsukamurella soli</name>
    <dbReference type="NCBI Taxonomy" id="644556"/>
    <lineage>
        <taxon>Bacteria</taxon>
        <taxon>Bacillati</taxon>
        <taxon>Actinomycetota</taxon>
        <taxon>Actinomycetes</taxon>
        <taxon>Mycobacteriales</taxon>
        <taxon>Tsukamurellaceae</taxon>
        <taxon>Tsukamurella</taxon>
    </lineage>
</organism>
<sequence length="180" mass="21115">MSARHECIALITETPDLLLWIEANMSAARGRNGDAFVRQHTMWQIPVDIDAVDAVRAEREMVVYWSKRWGFRNGTFADRLECLRRAAHRVPDPEIEALLQDWTSTRRRNLGRWPLQDVVEWVDLDEAKRLTNRGHTALREWGDKHPLLTRHQGDPPKLFFDRDRLLKIKRLQENTCPSSP</sequence>
<dbReference type="Proteomes" id="UP001500635">
    <property type="component" value="Unassembled WGS sequence"/>
</dbReference>
<protein>
    <submittedName>
        <fullName evidence="1">Uncharacterized protein</fullName>
    </submittedName>
</protein>